<dbReference type="InterPro" id="IPR036638">
    <property type="entry name" value="HLH_DNA-bd_sf"/>
</dbReference>
<dbReference type="InterPro" id="IPR011598">
    <property type="entry name" value="bHLH_dom"/>
</dbReference>
<dbReference type="AlphaFoldDB" id="A0A4Y2DYR8"/>
<evidence type="ECO:0000313" key="4">
    <source>
        <dbReference type="Proteomes" id="UP000499080"/>
    </source>
</evidence>
<reference evidence="3 4" key="1">
    <citation type="journal article" date="2019" name="Sci. Rep.">
        <title>Orb-weaving spider Araneus ventricosus genome elucidates the spidroin gene catalogue.</title>
        <authorList>
            <person name="Kono N."/>
            <person name="Nakamura H."/>
            <person name="Ohtoshi R."/>
            <person name="Moran D.A.P."/>
            <person name="Shinohara A."/>
            <person name="Yoshida Y."/>
            <person name="Fujiwara M."/>
            <person name="Mori M."/>
            <person name="Tomita M."/>
            <person name="Arakawa K."/>
        </authorList>
    </citation>
    <scope>NUCLEOTIDE SEQUENCE [LARGE SCALE GENOMIC DNA]</scope>
</reference>
<evidence type="ECO:0000256" key="1">
    <source>
        <dbReference type="SAM" id="Phobius"/>
    </source>
</evidence>
<proteinExistence type="predicted"/>
<keyword evidence="1" id="KW-0472">Membrane</keyword>
<dbReference type="PROSITE" id="PS50888">
    <property type="entry name" value="BHLH"/>
    <property type="match status" value="1"/>
</dbReference>
<sequence>MARSKSKDLPHHVKERLRHQKLQKILENVASHVPKPATTKRETKAKKLRRVVLYMKYLIHKNEELNKTNLVAIKRTTKCQDISAKTNVSSLEFPSKHKPRSKRAHIVFLTKFSDASVNKQKDTETLIHQKCCSKYFSITYCLFYLLLVFASFPNILGFVYYSNFDEVQRVCVDLVHVKCYVLVQM</sequence>
<dbReference type="OrthoDB" id="6429692at2759"/>
<protein>
    <recommendedName>
        <fullName evidence="2">BHLH domain-containing protein</fullName>
    </recommendedName>
</protein>
<organism evidence="3 4">
    <name type="scientific">Araneus ventricosus</name>
    <name type="common">Orbweaver spider</name>
    <name type="synonym">Epeira ventricosa</name>
    <dbReference type="NCBI Taxonomy" id="182803"/>
    <lineage>
        <taxon>Eukaryota</taxon>
        <taxon>Metazoa</taxon>
        <taxon>Ecdysozoa</taxon>
        <taxon>Arthropoda</taxon>
        <taxon>Chelicerata</taxon>
        <taxon>Arachnida</taxon>
        <taxon>Araneae</taxon>
        <taxon>Araneomorphae</taxon>
        <taxon>Entelegynae</taxon>
        <taxon>Araneoidea</taxon>
        <taxon>Araneidae</taxon>
        <taxon>Araneus</taxon>
    </lineage>
</organism>
<name>A0A4Y2DYR8_ARAVE</name>
<accession>A0A4Y2DYR8</accession>
<evidence type="ECO:0000313" key="3">
    <source>
        <dbReference type="EMBL" id="GBM21487.1"/>
    </source>
</evidence>
<dbReference type="Proteomes" id="UP000499080">
    <property type="component" value="Unassembled WGS sequence"/>
</dbReference>
<keyword evidence="1" id="KW-0812">Transmembrane</keyword>
<dbReference type="SUPFAM" id="SSF47459">
    <property type="entry name" value="HLH, helix-loop-helix DNA-binding domain"/>
    <property type="match status" value="1"/>
</dbReference>
<keyword evidence="1" id="KW-1133">Transmembrane helix</keyword>
<feature type="transmembrane region" description="Helical" evidence="1">
    <location>
        <begin position="138"/>
        <end position="161"/>
    </location>
</feature>
<keyword evidence="4" id="KW-1185">Reference proteome</keyword>
<gene>
    <name evidence="3" type="ORF">AVEN_249915_1</name>
</gene>
<feature type="domain" description="BHLH" evidence="2">
    <location>
        <begin position="6"/>
        <end position="58"/>
    </location>
</feature>
<evidence type="ECO:0000259" key="2">
    <source>
        <dbReference type="PROSITE" id="PS50888"/>
    </source>
</evidence>
<dbReference type="EMBL" id="BGPR01000461">
    <property type="protein sequence ID" value="GBM21487.1"/>
    <property type="molecule type" value="Genomic_DNA"/>
</dbReference>
<comment type="caution">
    <text evidence="3">The sequence shown here is derived from an EMBL/GenBank/DDBJ whole genome shotgun (WGS) entry which is preliminary data.</text>
</comment>
<dbReference type="GO" id="GO:0046983">
    <property type="term" value="F:protein dimerization activity"/>
    <property type="evidence" value="ECO:0007669"/>
    <property type="project" value="InterPro"/>
</dbReference>